<reference evidence="1 2" key="1">
    <citation type="submission" date="2024-03" db="EMBL/GenBank/DDBJ databases">
        <authorList>
            <person name="Gkanogiannis A."/>
            <person name="Becerra Lopez-Lavalle L."/>
        </authorList>
    </citation>
    <scope>NUCLEOTIDE SEQUENCE [LARGE SCALE GENOMIC DNA]</scope>
</reference>
<name>A0ABP0Y748_9ROSI</name>
<keyword evidence="2" id="KW-1185">Reference proteome</keyword>
<evidence type="ECO:0000313" key="1">
    <source>
        <dbReference type="EMBL" id="CAK9314768.1"/>
    </source>
</evidence>
<dbReference type="EMBL" id="OZ021736">
    <property type="protein sequence ID" value="CAK9314768.1"/>
    <property type="molecule type" value="Genomic_DNA"/>
</dbReference>
<dbReference type="Proteomes" id="UP001642487">
    <property type="component" value="Chromosome 2"/>
</dbReference>
<proteinExistence type="predicted"/>
<sequence length="117" mass="13672">MKRVKRGSCRLFLKGGMDVWSTITKTNMTHFWDVWCRGRPLYDKSILQFGLNKYVTNKNFTFVKIKGAKYRPSFLIYGESNILRASAIYNACLTIQTKFNLTSSFHCKVRTMWIIGI</sequence>
<protein>
    <submittedName>
        <fullName evidence="1">Uncharacterized protein</fullName>
    </submittedName>
</protein>
<evidence type="ECO:0000313" key="2">
    <source>
        <dbReference type="Proteomes" id="UP001642487"/>
    </source>
</evidence>
<gene>
    <name evidence="1" type="ORF">CITCOLO1_LOCUS6536</name>
</gene>
<accession>A0ABP0Y748</accession>
<organism evidence="1 2">
    <name type="scientific">Citrullus colocynthis</name>
    <name type="common">colocynth</name>
    <dbReference type="NCBI Taxonomy" id="252529"/>
    <lineage>
        <taxon>Eukaryota</taxon>
        <taxon>Viridiplantae</taxon>
        <taxon>Streptophyta</taxon>
        <taxon>Embryophyta</taxon>
        <taxon>Tracheophyta</taxon>
        <taxon>Spermatophyta</taxon>
        <taxon>Magnoliopsida</taxon>
        <taxon>eudicotyledons</taxon>
        <taxon>Gunneridae</taxon>
        <taxon>Pentapetalae</taxon>
        <taxon>rosids</taxon>
        <taxon>fabids</taxon>
        <taxon>Cucurbitales</taxon>
        <taxon>Cucurbitaceae</taxon>
        <taxon>Benincaseae</taxon>
        <taxon>Citrullus</taxon>
    </lineage>
</organism>